<evidence type="ECO:0000256" key="1">
    <source>
        <dbReference type="ARBA" id="ARBA00005898"/>
    </source>
</evidence>
<dbReference type="GO" id="GO:0071555">
    <property type="term" value="P:cell wall organization"/>
    <property type="evidence" value="ECO:0007669"/>
    <property type="project" value="UniProtKB-KW"/>
</dbReference>
<accession>A0A943TAK1</accession>
<feature type="binding site" evidence="7">
    <location>
        <position position="222"/>
    </location>
    <ligand>
        <name>UDP-N-acetyl-alpha-D-muramoyl-L-alanyl-D-glutamate</name>
        <dbReference type="ChEBI" id="CHEBI:83900"/>
    </ligand>
</feature>
<keyword evidence="4 7" id="KW-0573">Peptidoglycan synthesis</keyword>
<dbReference type="InterPro" id="IPR000713">
    <property type="entry name" value="Mur_ligase_N"/>
</dbReference>
<keyword evidence="3 7" id="KW-0133">Cell shape</keyword>
<dbReference type="InterPro" id="IPR036615">
    <property type="entry name" value="Mur_ligase_C_dom_sf"/>
</dbReference>
<dbReference type="SUPFAM" id="SSF53244">
    <property type="entry name" value="MurD-like peptide ligases, peptide-binding domain"/>
    <property type="match status" value="1"/>
</dbReference>
<dbReference type="InterPro" id="IPR005761">
    <property type="entry name" value="UDP-N-AcMur-Glu-dNH2Pim_ligase"/>
</dbReference>
<dbReference type="Gene3D" id="3.40.1390.10">
    <property type="entry name" value="MurE/MurF, N-terminal domain"/>
    <property type="match status" value="1"/>
</dbReference>
<comment type="similarity">
    <text evidence="1 7">Belongs to the MurCDEF family. MurE subfamily.</text>
</comment>
<feature type="modified residue" description="N6-carboxylysine" evidence="7">
    <location>
        <position position="262"/>
    </location>
</feature>
<feature type="domain" description="Mur ligase C-terminal" evidence="11">
    <location>
        <begin position="396"/>
        <end position="525"/>
    </location>
</feature>
<evidence type="ECO:0000256" key="9">
    <source>
        <dbReference type="SAM" id="MobiDB-lite"/>
    </source>
</evidence>
<dbReference type="NCBIfam" id="TIGR01085">
    <property type="entry name" value="murE"/>
    <property type="match status" value="1"/>
</dbReference>
<feature type="binding site" evidence="7">
    <location>
        <begin position="195"/>
        <end position="196"/>
    </location>
    <ligand>
        <name>UDP-N-acetyl-alpha-D-muramoyl-L-alanyl-D-glutamate</name>
        <dbReference type="ChEBI" id="CHEBI:83900"/>
    </ligand>
</feature>
<dbReference type="PANTHER" id="PTHR23135">
    <property type="entry name" value="MUR LIGASE FAMILY MEMBER"/>
    <property type="match status" value="1"/>
</dbReference>
<dbReference type="InterPro" id="IPR036565">
    <property type="entry name" value="Mur-like_cat_sf"/>
</dbReference>
<evidence type="ECO:0000256" key="6">
    <source>
        <dbReference type="ARBA" id="ARBA00023316"/>
    </source>
</evidence>
<dbReference type="Gene3D" id="3.40.1190.10">
    <property type="entry name" value="Mur-like, catalytic domain"/>
    <property type="match status" value="1"/>
</dbReference>
<dbReference type="GO" id="GO:0000287">
    <property type="term" value="F:magnesium ion binding"/>
    <property type="evidence" value="ECO:0007669"/>
    <property type="project" value="UniProtKB-UniRule"/>
</dbReference>
<keyword evidence="7" id="KW-0067">ATP-binding</keyword>
<name>A0A943TAK1_9MICC</name>
<comment type="subcellular location">
    <subcellularLocation>
        <location evidence="7 8">Cytoplasm</location>
    </subcellularLocation>
</comment>
<evidence type="ECO:0000259" key="11">
    <source>
        <dbReference type="Pfam" id="PF02875"/>
    </source>
</evidence>
<evidence type="ECO:0000259" key="10">
    <source>
        <dbReference type="Pfam" id="PF01225"/>
    </source>
</evidence>
<proteinExistence type="inferred from homology"/>
<dbReference type="InterPro" id="IPR004101">
    <property type="entry name" value="Mur_ligase_C"/>
</dbReference>
<keyword evidence="7" id="KW-0547">Nucleotide-binding</keyword>
<dbReference type="Proteomes" id="UP000739069">
    <property type="component" value="Unassembled WGS sequence"/>
</dbReference>
<gene>
    <name evidence="7" type="primary">murE</name>
    <name evidence="13" type="ORF">KH265_01905</name>
</gene>
<feature type="domain" description="Mur ligase N-terminal catalytic" evidence="10">
    <location>
        <begin position="60"/>
        <end position="135"/>
    </location>
</feature>
<feature type="region of interest" description="Disordered" evidence="9">
    <location>
        <begin position="1"/>
        <end position="20"/>
    </location>
</feature>
<dbReference type="Pfam" id="PF02875">
    <property type="entry name" value="Mur_ligase_C"/>
    <property type="match status" value="1"/>
</dbReference>
<dbReference type="Gene3D" id="3.90.190.20">
    <property type="entry name" value="Mur ligase, C-terminal domain"/>
    <property type="match status" value="1"/>
</dbReference>
<dbReference type="GO" id="GO:0005524">
    <property type="term" value="F:ATP binding"/>
    <property type="evidence" value="ECO:0007669"/>
    <property type="project" value="UniProtKB-UniRule"/>
</dbReference>
<dbReference type="AlphaFoldDB" id="A0A943TAK1"/>
<comment type="caution">
    <text evidence="7">Lacks conserved residue(s) required for the propagation of feature annotation.</text>
</comment>
<keyword evidence="7" id="KW-0460">Magnesium</keyword>
<dbReference type="Pfam" id="PF08245">
    <property type="entry name" value="Mur_ligase_M"/>
    <property type="match status" value="1"/>
</dbReference>
<evidence type="ECO:0000256" key="3">
    <source>
        <dbReference type="ARBA" id="ARBA00022960"/>
    </source>
</evidence>
<feature type="domain" description="Mur ligase central" evidence="12">
    <location>
        <begin position="150"/>
        <end position="367"/>
    </location>
</feature>
<dbReference type="GO" id="GO:0005737">
    <property type="term" value="C:cytoplasm"/>
    <property type="evidence" value="ECO:0007669"/>
    <property type="project" value="UniProtKB-SubCell"/>
</dbReference>
<keyword evidence="6 7" id="KW-0961">Cell wall biogenesis/degradation</keyword>
<evidence type="ECO:0000313" key="13">
    <source>
        <dbReference type="EMBL" id="MBS6634412.1"/>
    </source>
</evidence>
<dbReference type="InterPro" id="IPR035911">
    <property type="entry name" value="MurE/MurF_N"/>
</dbReference>
<evidence type="ECO:0000256" key="8">
    <source>
        <dbReference type="RuleBase" id="RU004135"/>
    </source>
</evidence>
<evidence type="ECO:0000256" key="7">
    <source>
        <dbReference type="HAMAP-Rule" id="MF_00208"/>
    </source>
</evidence>
<sequence>MDTASHAPGQNLLGGDAQTLRPNSVRPVSLGHLLDILHGLGAEVSLHPAAQQGGAVEDVEVTGISMDSRGVCPGDLYVALPGAKVHGAQFATGALELGAAAILTDATGAELLGEVAVPLLVTEHLREDVGPLAAQIYGSASFPGMHRYAVTGTNGKTTSTYMLESIFRTGLGAKTGLIGTIQILIDGVSVPSKMTTPESPHVHSLLTIMGEHGLRCAAMEVSSHAIDYHRVDGVKYTVAGFTNLTQDHLDLHGTMERYFESKAQLFTPERAELAVITADDSWGEKMHTSAAERMGAEHVYRLVTARGAGLAEVPAEFGERDWAVVRVQREGLGHRFYLENGTGESIECYTGLPADFNVSNAALAALMAYLDTDAAERELLLPALAAGPALTPVVPGRMQLISLAPHAIVDFAHNPDGLTRALEAMDRPDGGKVMIVFGATGERDHLKRPIMGAIAAQNADVVIVTDDDPHGEEPAPIRAAVEEGAQKAESRRAQQILNISPRSAAIDAAIALATEHDAILIAGRGHETEQDVDGVDIALDDRVETARALHAHGFEVLPDYRRMIDTAGAAQATETTETAEGR</sequence>
<dbReference type="GO" id="GO:0016881">
    <property type="term" value="F:acid-amino acid ligase activity"/>
    <property type="evidence" value="ECO:0007669"/>
    <property type="project" value="UniProtKB-UniRule"/>
</dbReference>
<dbReference type="GO" id="GO:0009252">
    <property type="term" value="P:peptidoglycan biosynthetic process"/>
    <property type="evidence" value="ECO:0007669"/>
    <property type="project" value="UniProtKB-UniRule"/>
</dbReference>
<keyword evidence="7 13" id="KW-0436">Ligase</keyword>
<dbReference type="GO" id="GO:0008360">
    <property type="term" value="P:regulation of cell shape"/>
    <property type="evidence" value="ECO:0007669"/>
    <property type="project" value="UniProtKB-KW"/>
</dbReference>
<dbReference type="GO" id="GO:0051301">
    <property type="term" value="P:cell division"/>
    <property type="evidence" value="ECO:0007669"/>
    <property type="project" value="UniProtKB-KW"/>
</dbReference>
<feature type="binding site" evidence="7">
    <location>
        <position position="68"/>
    </location>
    <ligand>
        <name>UDP-N-acetyl-alpha-D-muramoyl-L-alanyl-D-glutamate</name>
        <dbReference type="ChEBI" id="CHEBI:83900"/>
    </ligand>
</feature>
<comment type="function">
    <text evidence="7">Catalyzes the addition of an amino acid to the nucleotide precursor UDP-N-acetylmuramoyl-L-alanyl-D-glutamate (UMAG) in the biosynthesis of bacterial cell-wall peptidoglycan.</text>
</comment>
<keyword evidence="7" id="KW-0963">Cytoplasm</keyword>
<comment type="caution">
    <text evidence="13">The sequence shown here is derived from an EMBL/GenBank/DDBJ whole genome shotgun (WGS) entry which is preliminary data.</text>
</comment>
<dbReference type="PANTHER" id="PTHR23135:SF4">
    <property type="entry name" value="UDP-N-ACETYLMURAMOYL-L-ALANYL-D-GLUTAMATE--2,6-DIAMINOPIMELATE LIGASE MURE HOMOLOG, CHLOROPLASTIC"/>
    <property type="match status" value="1"/>
</dbReference>
<dbReference type="RefSeq" id="WP_303952027.1">
    <property type="nucleotide sequence ID" value="NZ_JAGZXI010000002.1"/>
</dbReference>
<comment type="pathway">
    <text evidence="7 8">Cell wall biogenesis; peptidoglycan biosynthesis.</text>
</comment>
<evidence type="ECO:0000256" key="2">
    <source>
        <dbReference type="ARBA" id="ARBA00022618"/>
    </source>
</evidence>
<keyword evidence="2 7" id="KW-0132">Cell division</keyword>
<comment type="cofactor">
    <cofactor evidence="7">
        <name>Mg(2+)</name>
        <dbReference type="ChEBI" id="CHEBI:18420"/>
    </cofactor>
</comment>
<keyword evidence="5 7" id="KW-0131">Cell cycle</keyword>
<evidence type="ECO:0000259" key="12">
    <source>
        <dbReference type="Pfam" id="PF08245"/>
    </source>
</evidence>
<dbReference type="InterPro" id="IPR013221">
    <property type="entry name" value="Mur_ligase_cen"/>
</dbReference>
<protein>
    <recommendedName>
        <fullName evidence="7">UDP-N-acetylmuramyl-tripeptide synthetase</fullName>
        <ecNumber evidence="7">6.3.2.-</ecNumber>
    </recommendedName>
    <alternativeName>
        <fullName evidence="7">UDP-MurNAc-tripeptide synthetase</fullName>
    </alternativeName>
</protein>
<evidence type="ECO:0000256" key="5">
    <source>
        <dbReference type="ARBA" id="ARBA00023306"/>
    </source>
</evidence>
<dbReference type="EC" id="6.3.2.-" evidence="7"/>
<dbReference type="Pfam" id="PF01225">
    <property type="entry name" value="Mur_ligase"/>
    <property type="match status" value="1"/>
</dbReference>
<reference evidence="13" key="1">
    <citation type="submission" date="2021-02" db="EMBL/GenBank/DDBJ databases">
        <title>Infant gut strain persistence is associated with maternal origin, phylogeny, and functional potential including surface adhesion and iron acquisition.</title>
        <authorList>
            <person name="Lou Y.C."/>
        </authorList>
    </citation>
    <scope>NUCLEOTIDE SEQUENCE</scope>
    <source>
        <strain evidence="13">L1_008_092G1_dasL1_008_092G1_concoct_16</strain>
    </source>
</reference>
<dbReference type="SUPFAM" id="SSF53623">
    <property type="entry name" value="MurD-like peptide ligases, catalytic domain"/>
    <property type="match status" value="1"/>
</dbReference>
<dbReference type="EMBL" id="JAGZXI010000002">
    <property type="protein sequence ID" value="MBS6634412.1"/>
    <property type="molecule type" value="Genomic_DNA"/>
</dbReference>
<feature type="binding site" evidence="7">
    <location>
        <begin position="152"/>
        <end position="158"/>
    </location>
    <ligand>
        <name>ATP</name>
        <dbReference type="ChEBI" id="CHEBI:30616"/>
    </ligand>
</feature>
<dbReference type="HAMAP" id="MF_00208">
    <property type="entry name" value="MurE"/>
    <property type="match status" value="1"/>
</dbReference>
<organism evidence="13 14">
    <name type="scientific">Rothia mucilaginosa</name>
    <dbReference type="NCBI Taxonomy" id="43675"/>
    <lineage>
        <taxon>Bacteria</taxon>
        <taxon>Bacillati</taxon>
        <taxon>Actinomycetota</taxon>
        <taxon>Actinomycetes</taxon>
        <taxon>Micrococcales</taxon>
        <taxon>Micrococcaceae</taxon>
        <taxon>Rothia</taxon>
    </lineage>
</organism>
<evidence type="ECO:0000313" key="14">
    <source>
        <dbReference type="Proteomes" id="UP000739069"/>
    </source>
</evidence>
<comment type="PTM">
    <text evidence="7">Carboxylation is probably crucial for Mg(2+) binding and, consequently, for the gamma-phosphate positioning of ATP.</text>
</comment>
<evidence type="ECO:0000256" key="4">
    <source>
        <dbReference type="ARBA" id="ARBA00022984"/>
    </source>
</evidence>
<dbReference type="SUPFAM" id="SSF63418">
    <property type="entry name" value="MurE/MurF N-terminal domain"/>
    <property type="match status" value="1"/>
</dbReference>
<feature type="binding site" evidence="7">
    <location>
        <position position="230"/>
    </location>
    <ligand>
        <name>UDP-N-acetyl-alpha-D-muramoyl-L-alanyl-D-glutamate</name>
        <dbReference type="ChEBI" id="CHEBI:83900"/>
    </ligand>
</feature>